<accession>A0A1E7FD28</accession>
<feature type="transmembrane region" description="Helical" evidence="2">
    <location>
        <begin position="384"/>
        <end position="405"/>
    </location>
</feature>
<dbReference type="KEGG" id="fcy:FRACYDRAFT_238635"/>
<keyword evidence="4" id="KW-1185">Reference proteome</keyword>
<proteinExistence type="predicted"/>
<dbReference type="EMBL" id="KV784358">
    <property type="protein sequence ID" value="OEU16049.1"/>
    <property type="molecule type" value="Genomic_DNA"/>
</dbReference>
<feature type="transmembrane region" description="Helical" evidence="2">
    <location>
        <begin position="327"/>
        <end position="346"/>
    </location>
</feature>
<feature type="transmembrane region" description="Helical" evidence="2">
    <location>
        <begin position="895"/>
        <end position="918"/>
    </location>
</feature>
<name>A0A1E7FD28_9STRA</name>
<evidence type="ECO:0000313" key="4">
    <source>
        <dbReference type="Proteomes" id="UP000095751"/>
    </source>
</evidence>
<feature type="transmembrane region" description="Helical" evidence="2">
    <location>
        <begin position="417"/>
        <end position="436"/>
    </location>
</feature>
<feature type="compositionally biased region" description="Low complexity" evidence="1">
    <location>
        <begin position="280"/>
        <end position="301"/>
    </location>
</feature>
<dbReference type="OrthoDB" id="42649at2759"/>
<feature type="compositionally biased region" description="Low complexity" evidence="1">
    <location>
        <begin position="240"/>
        <end position="258"/>
    </location>
</feature>
<dbReference type="Proteomes" id="UP000095751">
    <property type="component" value="Unassembled WGS sequence"/>
</dbReference>
<dbReference type="AlphaFoldDB" id="A0A1E7FD28"/>
<feature type="region of interest" description="Disordered" evidence="1">
    <location>
        <begin position="237"/>
        <end position="260"/>
    </location>
</feature>
<protein>
    <submittedName>
        <fullName evidence="3">Uncharacterized protein</fullName>
    </submittedName>
</protein>
<feature type="transmembrane region" description="Helical" evidence="2">
    <location>
        <begin position="463"/>
        <end position="485"/>
    </location>
</feature>
<sequence length="1088" mass="121197">MVAFDRPVGARPGTNEIKYICALHQSGENIRSDGSINSEDIQVYLLSRFGIKVTLDEVQTIIMDGMGGSSNDDEVLDLMEVTAIILIPLLLKAAYVEGSYDDVENSSNNRTLPPGVLPPPSDLLADCANIIIHDVIKKNSSSNEFGNTTASSEIMITTEFVKYILLLYGEDELATNQTLLEEMVQACSINDVVVDDDASTKIFDVKSFGRGLTSDARLYDLRNETRQSSIIEDIFNHGCENSNSNSNNTSRNSKTSENATSSLDVQLGALEEEANQIRRSTTTTTTTSGNGSNNNSNNNNSVTTKEVQRIYTAPAIDMIAGTYRSKALIVILWLSTVFGLFSLAWIRNPLGLKNIGAKCKELHGEQRSITEDVDGIFCAVGVNILTLLFIFAMFCCLGVTIIGLGNIGNYNMQEPRWYLPLIGCVAIGLVPFNFFLHPKLFTPGADVSEDEGEFQGEFRNTRLTALTLLCITMYLHITHIVTIWFKDVDFNKSKWWGRFGFGNEKQELQIKQAAAYKLNTLVTNARDIHRRVPTNKVFVTYFGRGLSTYALHGTRYIKTGGLFWFWRRVYNQTIFYEEGIFYSARLIASNLSQCFISILIVVFGSKFLIRTVDIYAKAAAKSETSSDIGNFLVARLDKRWNDKTSIDALNFVYSFMENMNATGILDAYCDGVVMEGQQELLDSICGYDTSGNVNCSNIESAEATCILLENPALNVDNPNLHDALLEASELESIVTNFRNAVSDTLSSFGGDMLPEKLWMITIPLCIAIAVAFYTAMRCTLLYIPSVTATIIELRTGVIPSLRDPGFEKYRGKPDTITLLTGALFWGCFVSALLSGAIMGFVVFLFLWQQTSYGAFQFLIIGVGFIFFLLMRAVFGRCCRVAFFKGLYRKNPAGANIGLLALEWANYFFTIFIIVVRMIKLMIVSLASLGMIDRPFLAKGIGQLGKLSLDPLPTIHTCDILAHEAHRHPYIEMLGAVYLMKFRYAENFCHRAGSTWRLILIYALMPWLHKYRIRDNASSCDSSVDENSKLSHSVVDPSLDVLPLLISKSSPIPNGTKRVEVKEIEKEISRLTEILRINRLQQGAVDKED</sequence>
<keyword evidence="2" id="KW-1133">Transmembrane helix</keyword>
<reference evidence="3 4" key="1">
    <citation type="submission" date="2016-09" db="EMBL/GenBank/DDBJ databases">
        <title>Extensive genetic diversity and differential bi-allelic expression allows diatom success in the polar Southern Ocean.</title>
        <authorList>
            <consortium name="DOE Joint Genome Institute"/>
            <person name="Mock T."/>
            <person name="Otillar R.P."/>
            <person name="Strauss J."/>
            <person name="Dupont C."/>
            <person name="Frickenhaus S."/>
            <person name="Maumus F."/>
            <person name="Mcmullan M."/>
            <person name="Sanges R."/>
            <person name="Schmutz J."/>
            <person name="Toseland A."/>
            <person name="Valas R."/>
            <person name="Veluchamy A."/>
            <person name="Ward B.J."/>
            <person name="Allen A."/>
            <person name="Barry K."/>
            <person name="Falciatore A."/>
            <person name="Ferrante M."/>
            <person name="Fortunato A.E."/>
            <person name="Gloeckner G."/>
            <person name="Gruber A."/>
            <person name="Hipkin R."/>
            <person name="Janech M."/>
            <person name="Kroth P."/>
            <person name="Leese F."/>
            <person name="Lindquist E."/>
            <person name="Lyon B.R."/>
            <person name="Martin J."/>
            <person name="Mayer C."/>
            <person name="Parker M."/>
            <person name="Quesneville H."/>
            <person name="Raymond J."/>
            <person name="Uhlig C."/>
            <person name="Valentin K.U."/>
            <person name="Worden A.Z."/>
            <person name="Armbrust E.V."/>
            <person name="Bowler C."/>
            <person name="Green B."/>
            <person name="Moulton V."/>
            <person name="Van Oosterhout C."/>
            <person name="Grigoriev I."/>
        </authorList>
    </citation>
    <scope>NUCLEOTIDE SEQUENCE [LARGE SCALE GENOMIC DNA]</scope>
    <source>
        <strain evidence="3 4">CCMP1102</strain>
    </source>
</reference>
<feature type="transmembrane region" description="Helical" evidence="2">
    <location>
        <begin position="853"/>
        <end position="874"/>
    </location>
</feature>
<gene>
    <name evidence="3" type="ORF">FRACYDRAFT_238635</name>
</gene>
<feature type="region of interest" description="Disordered" evidence="1">
    <location>
        <begin position="274"/>
        <end position="301"/>
    </location>
</feature>
<evidence type="ECO:0000313" key="3">
    <source>
        <dbReference type="EMBL" id="OEU16049.1"/>
    </source>
</evidence>
<feature type="transmembrane region" description="Helical" evidence="2">
    <location>
        <begin position="822"/>
        <end position="847"/>
    </location>
</feature>
<keyword evidence="2" id="KW-0812">Transmembrane</keyword>
<evidence type="ECO:0000256" key="1">
    <source>
        <dbReference type="SAM" id="MobiDB-lite"/>
    </source>
</evidence>
<evidence type="ECO:0000256" key="2">
    <source>
        <dbReference type="SAM" id="Phobius"/>
    </source>
</evidence>
<dbReference type="InParanoid" id="A0A1E7FD28"/>
<organism evidence="3 4">
    <name type="scientific">Fragilariopsis cylindrus CCMP1102</name>
    <dbReference type="NCBI Taxonomy" id="635003"/>
    <lineage>
        <taxon>Eukaryota</taxon>
        <taxon>Sar</taxon>
        <taxon>Stramenopiles</taxon>
        <taxon>Ochrophyta</taxon>
        <taxon>Bacillariophyta</taxon>
        <taxon>Bacillariophyceae</taxon>
        <taxon>Bacillariophycidae</taxon>
        <taxon>Bacillariales</taxon>
        <taxon>Bacillariaceae</taxon>
        <taxon>Fragilariopsis</taxon>
    </lineage>
</organism>
<keyword evidence="2" id="KW-0472">Membrane</keyword>
<feature type="transmembrane region" description="Helical" evidence="2">
    <location>
        <begin position="757"/>
        <end position="775"/>
    </location>
</feature>